<evidence type="ECO:0008006" key="3">
    <source>
        <dbReference type="Google" id="ProtNLM"/>
    </source>
</evidence>
<dbReference type="EMBL" id="UINC01042673">
    <property type="protein sequence ID" value="SVB45630.1"/>
    <property type="molecule type" value="Genomic_DNA"/>
</dbReference>
<feature type="non-terminal residue" evidence="2">
    <location>
        <position position="573"/>
    </location>
</feature>
<reference evidence="2" key="1">
    <citation type="submission" date="2018-05" db="EMBL/GenBank/DDBJ databases">
        <authorList>
            <person name="Lanie J.A."/>
            <person name="Ng W.-L."/>
            <person name="Kazmierczak K.M."/>
            <person name="Andrzejewski T.M."/>
            <person name="Davidsen T.M."/>
            <person name="Wayne K.J."/>
            <person name="Tettelin H."/>
            <person name="Glass J.I."/>
            <person name="Rusch D."/>
            <person name="Podicherti R."/>
            <person name="Tsui H.-C.T."/>
            <person name="Winkler M.E."/>
        </authorList>
    </citation>
    <scope>NUCLEOTIDE SEQUENCE</scope>
</reference>
<organism evidence="2">
    <name type="scientific">marine metagenome</name>
    <dbReference type="NCBI Taxonomy" id="408172"/>
    <lineage>
        <taxon>unclassified sequences</taxon>
        <taxon>metagenomes</taxon>
        <taxon>ecological metagenomes</taxon>
    </lineage>
</organism>
<feature type="region of interest" description="Disordered" evidence="1">
    <location>
        <begin position="176"/>
        <end position="199"/>
    </location>
</feature>
<evidence type="ECO:0000256" key="1">
    <source>
        <dbReference type="SAM" id="MobiDB-lite"/>
    </source>
</evidence>
<dbReference type="Pfam" id="PF13385">
    <property type="entry name" value="Laminin_G_3"/>
    <property type="match status" value="2"/>
</dbReference>
<name>A0A382E4S0_9ZZZZ</name>
<evidence type="ECO:0000313" key="2">
    <source>
        <dbReference type="EMBL" id="SVB45630.1"/>
    </source>
</evidence>
<gene>
    <name evidence="2" type="ORF">METZ01_LOCUS198484</name>
</gene>
<proteinExistence type="predicted"/>
<dbReference type="Gene3D" id="2.60.120.200">
    <property type="match status" value="2"/>
</dbReference>
<feature type="non-terminal residue" evidence="2">
    <location>
        <position position="1"/>
    </location>
</feature>
<dbReference type="SUPFAM" id="SSF49899">
    <property type="entry name" value="Concanavalin A-like lectins/glucanases"/>
    <property type="match status" value="2"/>
</dbReference>
<sequence>AVDVSRSGDIVTISHTPDDGLAAEANTAIVSFKESNGNERSSEWSFDVKAAAGAKPPSAPDNGWIFSDQAGETAAPIFGNEAGTLSGGVEWSTEDPFGSGGSVSFNGNDGTVVMEDLATAYNDLANFSLSIWIKANSTGIDRGFWEAVDSGGQDAWGLRYDATGATAGGSSVIKLGITTSESGGDTNRGGDQQESREDVQTTEWQNLVMTWEDGEGFNLYIDGELDEPTSAMVTTGGTTAMMDRFVLGDGAKAYWDGYIDEVAVWSSTLTADNAAWLSKNSIAKLGGGGAKVEAVPGLIAYWPFDGDLDDAVGDSHGEGMGSDDIVYDTGMFGQGIDLDGIDQFIETPVDNEEMFDFQDGTGFSISAWYRVDGFTKGWQALIAKGEGNRWRVHRARSQNNLTGNGGSGDVGPDTNPDINDGEIHHLVLVSDPDGGEVRLYSDGELVSTGGAPNIESNANPMMIGENPDARGRTWDGLIDDVGIWDRPITWEEVALIYNGGEGTPLVSQGSGDSAPYSVGLNFGADAPAGSEAGTMDAGASAGLPGIAQSNWNSLYGSAGSSDAVVANDGSYSG</sequence>
<dbReference type="AlphaFoldDB" id="A0A382E4S0"/>
<accession>A0A382E4S0</accession>
<feature type="compositionally biased region" description="Polar residues" evidence="1">
    <location>
        <begin position="177"/>
        <end position="190"/>
    </location>
</feature>
<protein>
    <recommendedName>
        <fullName evidence="3">LamG-like jellyroll fold domain-containing protein</fullName>
    </recommendedName>
</protein>
<dbReference type="InterPro" id="IPR013320">
    <property type="entry name" value="ConA-like_dom_sf"/>
</dbReference>